<evidence type="ECO:0000256" key="1">
    <source>
        <dbReference type="ARBA" id="ARBA00004123"/>
    </source>
</evidence>
<dbReference type="InterPro" id="IPR036390">
    <property type="entry name" value="WH_DNA-bd_sf"/>
</dbReference>
<evidence type="ECO:0000313" key="7">
    <source>
        <dbReference type="EMBL" id="GFS71066.1"/>
    </source>
</evidence>
<comment type="subcellular location">
    <subcellularLocation>
        <location evidence="1">Nucleus</location>
    </subcellularLocation>
</comment>
<dbReference type="InterPro" id="IPR000232">
    <property type="entry name" value="HSF_DNA-bd"/>
</dbReference>
<evidence type="ECO:0000256" key="2">
    <source>
        <dbReference type="ARBA" id="ARBA00006403"/>
    </source>
</evidence>
<keyword evidence="4" id="KW-0539">Nucleus</keyword>
<dbReference type="PANTHER" id="PTHR10015">
    <property type="entry name" value="HEAT SHOCK TRANSCRIPTION FACTOR"/>
    <property type="match status" value="1"/>
</dbReference>
<reference evidence="7" key="1">
    <citation type="submission" date="2020-08" db="EMBL/GenBank/DDBJ databases">
        <title>Multicomponent nature underlies the extraordinary mechanical properties of spider dragline silk.</title>
        <authorList>
            <person name="Kono N."/>
            <person name="Nakamura H."/>
            <person name="Mori M."/>
            <person name="Yoshida Y."/>
            <person name="Ohtoshi R."/>
            <person name="Malay A.D."/>
            <person name="Moran D.A.P."/>
            <person name="Tomita M."/>
            <person name="Numata K."/>
            <person name="Arakawa K."/>
        </authorList>
    </citation>
    <scope>NUCLEOTIDE SEQUENCE</scope>
</reference>
<evidence type="ECO:0000256" key="4">
    <source>
        <dbReference type="ARBA" id="ARBA00023242"/>
    </source>
</evidence>
<dbReference type="GO" id="GO:0003700">
    <property type="term" value="F:DNA-binding transcription factor activity"/>
    <property type="evidence" value="ECO:0007669"/>
    <property type="project" value="InterPro"/>
</dbReference>
<keyword evidence="3" id="KW-0238">DNA-binding</keyword>
<dbReference type="PANTHER" id="PTHR10015:SF465">
    <property type="entry name" value="HSF-TYPE DNA-BINDING DOMAIN-CONTAINING PROTEIN"/>
    <property type="match status" value="1"/>
</dbReference>
<dbReference type="OrthoDB" id="6418155at2759"/>
<name>A0A8X6MPH4_NEPPI</name>
<evidence type="ECO:0000256" key="3">
    <source>
        <dbReference type="ARBA" id="ARBA00023125"/>
    </source>
</evidence>
<accession>A0A8X6MPH4</accession>
<dbReference type="GO" id="GO:0043565">
    <property type="term" value="F:sequence-specific DNA binding"/>
    <property type="evidence" value="ECO:0007669"/>
    <property type="project" value="InterPro"/>
</dbReference>
<comment type="caution">
    <text evidence="7">The sequence shown here is derived from an EMBL/GenBank/DDBJ whole genome shotgun (WGS) entry which is preliminary data.</text>
</comment>
<dbReference type="Proteomes" id="UP000887013">
    <property type="component" value="Unassembled WGS sequence"/>
</dbReference>
<dbReference type="AlphaFoldDB" id="A0A8X6MPH4"/>
<protein>
    <submittedName>
        <fullName evidence="7">HSF_DOMAIN domain-containing protein</fullName>
    </submittedName>
</protein>
<evidence type="ECO:0000313" key="8">
    <source>
        <dbReference type="Proteomes" id="UP000887013"/>
    </source>
</evidence>
<feature type="domain" description="HSF-type DNA-binding" evidence="6">
    <location>
        <begin position="12"/>
        <end position="109"/>
    </location>
</feature>
<sequence length="353" mass="41543">MSDWESKGLRCLNMKFPKKLWLIVNNCETGAIGWGFNGETIVIEYERFQEEYLDKNVGFFKTSNVASFVRQLNLYGFRKCNRFNEDKHEFKHPLFMKDRRELLEFVKRKPGSSISLNASIRTPKSSKMKNKAVFSSNEMENIFPKTEDKILKQETPRNTSNRLPLRYRHDSNIMNPMRHLWWNNMYPSLYSNNMHCDRNISEQGWMAMNSSFLNSHHFIKQEPGKCESNENSYVKNTMHENPSFDSKINNNMCFLVVPGYSSLQSHDLYTNPGYYSGLMPFAGLPVRDFHSNVRDNDTFTGRMPVSFNSDYQKDLVFSAKRNFMSNDGLNKNVSAEDIYNKQLRNFQMFHQKE</sequence>
<comment type="similarity">
    <text evidence="2 5">Belongs to the HSF family.</text>
</comment>
<evidence type="ECO:0000259" key="6">
    <source>
        <dbReference type="SMART" id="SM00415"/>
    </source>
</evidence>
<dbReference type="Gene3D" id="1.10.10.10">
    <property type="entry name" value="Winged helix-like DNA-binding domain superfamily/Winged helix DNA-binding domain"/>
    <property type="match status" value="1"/>
</dbReference>
<dbReference type="SMART" id="SM00415">
    <property type="entry name" value="HSF"/>
    <property type="match status" value="1"/>
</dbReference>
<dbReference type="InterPro" id="IPR036388">
    <property type="entry name" value="WH-like_DNA-bd_sf"/>
</dbReference>
<organism evidence="7 8">
    <name type="scientific">Nephila pilipes</name>
    <name type="common">Giant wood spider</name>
    <name type="synonym">Nephila maculata</name>
    <dbReference type="NCBI Taxonomy" id="299642"/>
    <lineage>
        <taxon>Eukaryota</taxon>
        <taxon>Metazoa</taxon>
        <taxon>Ecdysozoa</taxon>
        <taxon>Arthropoda</taxon>
        <taxon>Chelicerata</taxon>
        <taxon>Arachnida</taxon>
        <taxon>Araneae</taxon>
        <taxon>Araneomorphae</taxon>
        <taxon>Entelegynae</taxon>
        <taxon>Araneoidea</taxon>
        <taxon>Nephilidae</taxon>
        <taxon>Nephila</taxon>
    </lineage>
</organism>
<dbReference type="GO" id="GO:0005634">
    <property type="term" value="C:nucleus"/>
    <property type="evidence" value="ECO:0007669"/>
    <property type="project" value="UniProtKB-SubCell"/>
</dbReference>
<dbReference type="SUPFAM" id="SSF46785">
    <property type="entry name" value="Winged helix' DNA-binding domain"/>
    <property type="match status" value="1"/>
</dbReference>
<gene>
    <name evidence="7" type="primary">AVEN_172500_1</name>
    <name evidence="7" type="ORF">NPIL_143901</name>
</gene>
<keyword evidence="8" id="KW-1185">Reference proteome</keyword>
<dbReference type="Pfam" id="PF00447">
    <property type="entry name" value="HSF_DNA-bind"/>
    <property type="match status" value="1"/>
</dbReference>
<proteinExistence type="inferred from homology"/>
<dbReference type="EMBL" id="BMAW01000852">
    <property type="protein sequence ID" value="GFS71066.1"/>
    <property type="molecule type" value="Genomic_DNA"/>
</dbReference>
<evidence type="ECO:0000256" key="5">
    <source>
        <dbReference type="RuleBase" id="RU004020"/>
    </source>
</evidence>